<dbReference type="Pfam" id="PF03013">
    <property type="entry name" value="Pyr_excise"/>
    <property type="match status" value="1"/>
</dbReference>
<name>A0A448MUM4_9ACTN</name>
<keyword evidence="2" id="KW-1185">Reference proteome</keyword>
<dbReference type="GeneID" id="64405606"/>
<sequence length="146" mass="16494">MRIWSLHPEYLDRQGLVACWRESLLAQKVLAGKTVGYTRHPQLTRFRVLDDPLAGIGSYLRGLADEAGRRGYRFDITRIVRSDRALTLTVTRGQLDVEASHLLAKLKERSPERVAGFPKPADLLPHPLFTVVPGPVADWERARSQL</sequence>
<reference evidence="1 2" key="1">
    <citation type="submission" date="2018-12" db="EMBL/GenBank/DDBJ databases">
        <authorList>
            <consortium name="Pathogen Informatics"/>
        </authorList>
    </citation>
    <scope>NUCLEOTIDE SEQUENCE [LARGE SCALE GENOMIC DNA]</scope>
    <source>
        <strain evidence="1 2">NCTC12967</strain>
    </source>
</reference>
<evidence type="ECO:0008006" key="3">
    <source>
        <dbReference type="Google" id="ProtNLM"/>
    </source>
</evidence>
<accession>A0A448MUM4</accession>
<organism evidence="1 2">
    <name type="scientific">Arachnia propionica</name>
    <dbReference type="NCBI Taxonomy" id="1750"/>
    <lineage>
        <taxon>Bacteria</taxon>
        <taxon>Bacillati</taxon>
        <taxon>Actinomycetota</taxon>
        <taxon>Actinomycetes</taxon>
        <taxon>Propionibacteriales</taxon>
        <taxon>Propionibacteriaceae</taxon>
        <taxon>Arachnia</taxon>
    </lineage>
</organism>
<dbReference type="InterPro" id="IPR004260">
    <property type="entry name" value="Pyr-dimer_DNA_glycosylase"/>
</dbReference>
<dbReference type="RefSeq" id="WP_061787422.1">
    <property type="nucleotide sequence ID" value="NZ_LR134406.1"/>
</dbReference>
<dbReference type="Proteomes" id="UP000273044">
    <property type="component" value="Chromosome"/>
</dbReference>
<protein>
    <recommendedName>
        <fullName evidence="3">DNA lyase</fullName>
    </recommendedName>
</protein>
<evidence type="ECO:0000313" key="2">
    <source>
        <dbReference type="Proteomes" id="UP000273044"/>
    </source>
</evidence>
<evidence type="ECO:0000313" key="1">
    <source>
        <dbReference type="EMBL" id="VEH68836.1"/>
    </source>
</evidence>
<dbReference type="EMBL" id="LR134406">
    <property type="protein sequence ID" value="VEH68836.1"/>
    <property type="molecule type" value="Genomic_DNA"/>
</dbReference>
<gene>
    <name evidence="1" type="ORF">NCTC12967_00097</name>
</gene>
<dbReference type="AlphaFoldDB" id="A0A448MUM4"/>
<proteinExistence type="predicted"/>